<reference evidence="2" key="2">
    <citation type="journal article" date="2012" name="PLoS ONE">
        <title>A Deeply Branching Thermophilic Bacterium with an Ancient Acetyl-CoA Pathway Dominates a Subsurface Ecosystem.</title>
        <authorList>
            <person name="Takami H."/>
            <person name="Noguchi H."/>
            <person name="Takaki Y."/>
            <person name="Uchiyama I."/>
            <person name="Toyoda A."/>
            <person name="Nishi S."/>
            <person name="Chee G.-J."/>
            <person name="Arai W."/>
            <person name="Nunoura T."/>
            <person name="Itoh T."/>
            <person name="Hattori M."/>
            <person name="Takai K."/>
        </authorList>
    </citation>
    <scope>NUCLEOTIDE SEQUENCE</scope>
</reference>
<sequence length="221" mass="25322">MEMEQPPSAPVCQAGCLLEGIMLQKPPPCFVYQRGEQIVPRERVFLICHGPVGYLWGSGPEHSCLEILGPGDICDSQGCPAGEYRTWALGEVGGHWIKRSQWLELLRDPVVEERFVSYMHKRQQRQHEWQLVLTRGSVRARVAWQLLDLAQRFGERNEQTQEIFVPIVLTQQQQAALCGTVRSQVWGTLREFEGKRWLVCGSQGFWVRDEGALRRQSHEGL</sequence>
<evidence type="ECO:0000313" key="2">
    <source>
        <dbReference type="EMBL" id="BAL52957.1"/>
    </source>
</evidence>
<reference evidence="2" key="1">
    <citation type="journal article" date="2005" name="Environ. Microbiol.">
        <title>Genetic and functional properties of uncultivated thermophilic crenarchaeotes from a subsurface gold mine as revealed by analysis of genome fragments.</title>
        <authorList>
            <person name="Nunoura T."/>
            <person name="Hirayama H."/>
            <person name="Takami H."/>
            <person name="Oida H."/>
            <person name="Nishi S."/>
            <person name="Shimamura S."/>
            <person name="Suzuki Y."/>
            <person name="Inagaki F."/>
            <person name="Takai K."/>
            <person name="Nealson K.H."/>
            <person name="Horikoshi K."/>
        </authorList>
    </citation>
    <scope>NUCLEOTIDE SEQUENCE</scope>
</reference>
<proteinExistence type="predicted"/>
<organism evidence="2">
    <name type="scientific">uncultured Acetothermia bacterium</name>
    <dbReference type="NCBI Taxonomy" id="236499"/>
    <lineage>
        <taxon>Bacteria</taxon>
        <taxon>Candidatus Bipolaricaulota</taxon>
        <taxon>environmental samples</taxon>
    </lineage>
</organism>
<dbReference type="InterPro" id="IPR014710">
    <property type="entry name" value="RmlC-like_jellyroll"/>
</dbReference>
<gene>
    <name evidence="2" type="ORF">HGMM_F03H09C16</name>
</gene>
<dbReference type="AlphaFoldDB" id="H5S9X1"/>
<dbReference type="InterPro" id="IPR036390">
    <property type="entry name" value="WH_DNA-bd_sf"/>
</dbReference>
<name>H5S9X1_9BACT</name>
<dbReference type="InterPro" id="IPR012318">
    <property type="entry name" value="HTH_CRP"/>
</dbReference>
<evidence type="ECO:0000259" key="1">
    <source>
        <dbReference type="Pfam" id="PF13545"/>
    </source>
</evidence>
<dbReference type="SUPFAM" id="SSF46785">
    <property type="entry name" value="Winged helix' DNA-binding domain"/>
    <property type="match status" value="1"/>
</dbReference>
<protein>
    <submittedName>
        <fullName evidence="2">Transcriptional regulator, Crp/Fnr family</fullName>
    </submittedName>
</protein>
<dbReference type="Pfam" id="PF13545">
    <property type="entry name" value="HTH_Crp_2"/>
    <property type="match status" value="1"/>
</dbReference>
<feature type="domain" description="HTH crp-type" evidence="1">
    <location>
        <begin position="140"/>
        <end position="215"/>
    </location>
</feature>
<accession>H5S9X1</accession>
<dbReference type="EMBL" id="AP011644">
    <property type="protein sequence ID" value="BAL52957.1"/>
    <property type="molecule type" value="Genomic_DNA"/>
</dbReference>
<dbReference type="Gene3D" id="2.60.120.10">
    <property type="entry name" value="Jelly Rolls"/>
    <property type="match status" value="1"/>
</dbReference>
<dbReference type="GO" id="GO:0003677">
    <property type="term" value="F:DNA binding"/>
    <property type="evidence" value="ECO:0007669"/>
    <property type="project" value="InterPro"/>
</dbReference>
<dbReference type="GO" id="GO:0006355">
    <property type="term" value="P:regulation of DNA-templated transcription"/>
    <property type="evidence" value="ECO:0007669"/>
    <property type="project" value="InterPro"/>
</dbReference>